<name>A0A183SE54_SCHSO</name>
<organism evidence="5">
    <name type="scientific">Schistocephalus solidus</name>
    <name type="common">Tapeworm</name>
    <dbReference type="NCBI Taxonomy" id="70667"/>
    <lineage>
        <taxon>Eukaryota</taxon>
        <taxon>Metazoa</taxon>
        <taxon>Spiralia</taxon>
        <taxon>Lophotrochozoa</taxon>
        <taxon>Platyhelminthes</taxon>
        <taxon>Cestoda</taxon>
        <taxon>Eucestoda</taxon>
        <taxon>Diphyllobothriidea</taxon>
        <taxon>Diphyllobothriidae</taxon>
        <taxon>Schistocephalus</taxon>
    </lineage>
</organism>
<evidence type="ECO:0000313" key="3">
    <source>
        <dbReference type="EMBL" id="VDL88887.1"/>
    </source>
</evidence>
<dbReference type="WBParaSite" id="SSLN_0000258901-mRNA-1">
    <property type="protein sequence ID" value="SSLN_0000258901-mRNA-1"/>
    <property type="gene ID" value="SSLN_0000258901"/>
</dbReference>
<dbReference type="PANTHER" id="PTHR21021">
    <property type="entry name" value="GAF/PUTATIVE CYTOSKELETAL PROTEIN"/>
    <property type="match status" value="1"/>
</dbReference>
<evidence type="ECO:0000313" key="5">
    <source>
        <dbReference type="WBParaSite" id="SSLN_0000258901-mRNA-1"/>
    </source>
</evidence>
<protein>
    <recommendedName>
        <fullName evidence="2">TIP41-like protein</fullName>
    </recommendedName>
</protein>
<dbReference type="Proteomes" id="UP000275846">
    <property type="component" value="Unassembled WGS sequence"/>
</dbReference>
<dbReference type="PANTHER" id="PTHR21021:SF16">
    <property type="entry name" value="TIP41-LIKE PROTEIN"/>
    <property type="match status" value="1"/>
</dbReference>
<evidence type="ECO:0000313" key="4">
    <source>
        <dbReference type="Proteomes" id="UP000275846"/>
    </source>
</evidence>
<dbReference type="OrthoDB" id="10253878at2759"/>
<reference evidence="3 4" key="2">
    <citation type="submission" date="2018-11" db="EMBL/GenBank/DDBJ databases">
        <authorList>
            <consortium name="Pathogen Informatics"/>
        </authorList>
    </citation>
    <scope>NUCLEOTIDE SEQUENCE [LARGE SCALE GENOMIC DNA]</scope>
    <source>
        <strain evidence="3 4">NST_G2</strain>
    </source>
</reference>
<dbReference type="InterPro" id="IPR051330">
    <property type="entry name" value="Phosphatase_reg/MetRdx"/>
</dbReference>
<reference evidence="5" key="1">
    <citation type="submission" date="2016-06" db="UniProtKB">
        <authorList>
            <consortium name="WormBaseParasite"/>
        </authorList>
    </citation>
    <scope>IDENTIFICATION</scope>
</reference>
<dbReference type="InterPro" id="IPR007303">
    <property type="entry name" value="TIP41-like"/>
</dbReference>
<evidence type="ECO:0000256" key="1">
    <source>
        <dbReference type="ARBA" id="ARBA00006658"/>
    </source>
</evidence>
<keyword evidence="4" id="KW-1185">Reference proteome</keyword>
<dbReference type="GO" id="GO:0031929">
    <property type="term" value="P:TOR signaling"/>
    <property type="evidence" value="ECO:0007669"/>
    <property type="project" value="TreeGrafter"/>
</dbReference>
<gene>
    <name evidence="3" type="ORF">SSLN_LOCUS2502</name>
</gene>
<accession>A0A183SE54</accession>
<evidence type="ECO:0000256" key="2">
    <source>
        <dbReference type="ARBA" id="ARBA00018951"/>
    </source>
</evidence>
<dbReference type="GO" id="GO:0005829">
    <property type="term" value="C:cytosol"/>
    <property type="evidence" value="ECO:0007669"/>
    <property type="project" value="TreeGrafter"/>
</dbReference>
<dbReference type="STRING" id="70667.A0A183SE54"/>
<comment type="similarity">
    <text evidence="1">Belongs to the TIP41 family.</text>
</comment>
<dbReference type="Pfam" id="PF04176">
    <property type="entry name" value="TIP41"/>
    <property type="match status" value="1"/>
</dbReference>
<proteinExistence type="inferred from homology"/>
<sequence>MEISPALSEKVTLNPHAIFLMVVSYVYAVLENPVKVERWHEHFENLLNFDTEPRTPLPRASESLPSPAYAVSCDPPSEGEVTDAICRLHNNKVPGEDGIPSEIFKSCVDTLTPWLHEVIVQAWRYEVVPDDWGSGILLPVHKKGDKARCENYRGIRLIDFAAKLFTIVLLRPNPNMSGSAKVQVHDLPPWNFSTRENHILVSLGSKRETFESSVDLPNVPEMIFDDNIVCLALSNSKTSAKICFTALEALKLVDKKTVSVEIPAAKEWRETHLQKYSVFRPFDWTFSTTYTGSISGSWKIEETTEGLDYEFLRSRLPILLYADVNLFEDELGDNGISVLNVKIRVMPRGFFVLQRFFLRVDGALLRVWDTRLQWRKGDG</sequence>
<dbReference type="AlphaFoldDB" id="A0A183SE54"/>
<dbReference type="EMBL" id="UYSU01032269">
    <property type="protein sequence ID" value="VDL88887.1"/>
    <property type="molecule type" value="Genomic_DNA"/>
</dbReference>